<dbReference type="CDD" id="cd06261">
    <property type="entry name" value="TM_PBP2"/>
    <property type="match status" value="1"/>
</dbReference>
<evidence type="ECO:0000256" key="7">
    <source>
        <dbReference type="ARBA" id="ARBA00023136"/>
    </source>
</evidence>
<dbReference type="STRING" id="593750.Metfor_0690"/>
<evidence type="ECO:0000313" key="10">
    <source>
        <dbReference type="EMBL" id="AGB01750.1"/>
    </source>
</evidence>
<dbReference type="GO" id="GO:0015419">
    <property type="term" value="F:ABC-type sulfate transporter activity"/>
    <property type="evidence" value="ECO:0007669"/>
    <property type="project" value="InterPro"/>
</dbReference>
<feature type="transmembrane region" description="Helical" evidence="8">
    <location>
        <begin position="185"/>
        <end position="206"/>
    </location>
</feature>
<reference evidence="10 11" key="2">
    <citation type="journal article" date="2014" name="Genome Announc.">
        <title>Complete Genome Sequence of Methanoregula formicica SMSPT, a Mesophilic Hydrogenotrophic Methanogen Isolated from a Methanogenic Upflow Anaerobic Sludge Blanket Reactor.</title>
        <authorList>
            <person name="Yamamoto K."/>
            <person name="Tamaki H."/>
            <person name="Cadillo-Quiroz H."/>
            <person name="Imachi H."/>
            <person name="Kyrpides N."/>
            <person name="Woyke T."/>
            <person name="Goodwin L."/>
            <person name="Zinder S.H."/>
            <person name="Kamagata Y."/>
            <person name="Liu W.T."/>
        </authorList>
    </citation>
    <scope>NUCLEOTIDE SEQUENCE [LARGE SCALE GENOMIC DNA]</scope>
    <source>
        <strain evidence="11">DSM 22288 / NBRC 105244 / SMSP</strain>
    </source>
</reference>
<dbReference type="InterPro" id="IPR000515">
    <property type="entry name" value="MetI-like"/>
</dbReference>
<gene>
    <name evidence="10" type="ordered locus">Metfor_0690</name>
</gene>
<name>L0HCL4_METFS</name>
<dbReference type="PROSITE" id="PS50928">
    <property type="entry name" value="ABC_TM1"/>
    <property type="match status" value="1"/>
</dbReference>
<feature type="domain" description="ABC transmembrane type-1" evidence="9">
    <location>
        <begin position="60"/>
        <end position="262"/>
    </location>
</feature>
<keyword evidence="6" id="KW-0764">Sulfate transport</keyword>
<evidence type="ECO:0000256" key="3">
    <source>
        <dbReference type="ARBA" id="ARBA00022505"/>
    </source>
</evidence>
<dbReference type="PANTHER" id="PTHR30406">
    <property type="entry name" value="SULFATE TRANSPORT SYSTEM PERMEASE PROTEIN"/>
    <property type="match status" value="1"/>
</dbReference>
<feature type="transmembrane region" description="Helical" evidence="8">
    <location>
        <begin position="95"/>
        <end position="120"/>
    </location>
</feature>
<dbReference type="InParanoid" id="L0HCL4"/>
<dbReference type="FunCoup" id="L0HCL4">
    <property type="interactions" value="10"/>
</dbReference>
<evidence type="ECO:0000256" key="4">
    <source>
        <dbReference type="ARBA" id="ARBA00022692"/>
    </source>
</evidence>
<organism evidence="10 11">
    <name type="scientific">Methanoregula formicica (strain DSM 22288 / NBRC 105244 / SMSP)</name>
    <dbReference type="NCBI Taxonomy" id="593750"/>
    <lineage>
        <taxon>Archaea</taxon>
        <taxon>Methanobacteriati</taxon>
        <taxon>Methanobacteriota</taxon>
        <taxon>Stenosarchaea group</taxon>
        <taxon>Methanomicrobia</taxon>
        <taxon>Methanomicrobiales</taxon>
        <taxon>Methanoregulaceae</taxon>
        <taxon>Methanoregula</taxon>
    </lineage>
</organism>
<feature type="transmembrane region" description="Helical" evidence="8">
    <location>
        <begin position="14"/>
        <end position="40"/>
    </location>
</feature>
<evidence type="ECO:0000256" key="6">
    <source>
        <dbReference type="ARBA" id="ARBA00023032"/>
    </source>
</evidence>
<comment type="subcellular location">
    <subcellularLocation>
        <location evidence="8">Cell membrane</location>
        <topology evidence="8">Multi-pass membrane protein</topology>
    </subcellularLocation>
    <subcellularLocation>
        <location evidence="1">Membrane</location>
        <topology evidence="1">Multi-pass membrane protein</topology>
    </subcellularLocation>
</comment>
<evidence type="ECO:0000256" key="1">
    <source>
        <dbReference type="ARBA" id="ARBA00004141"/>
    </source>
</evidence>
<sequence length="273" mass="29632" precursor="true">MKPPSLIPEKYRRLFLYTGAIVLVLSVTLYLALPIAALFFRTTPELFWASLSDPLVISALWLSLTTSAISLLVVILVGTPFAYVHSRSAYPGKVLVDTLIDLPLVLPPAVAGFALLVLYGRMGLLGQYFRMLGIPIAFTTLAVIMAQIFVASPFYLRQAKSLFEQFDRSYEHTARTLGASPLRTFLTITLPLTAGGLVSGAVMTFGRALGEFGATIMFAGNLPGVTQTMPLAVYVGMESNFNLGLTISILLVIISFLIMIAVRILTKTEVPHA</sequence>
<reference evidence="11" key="1">
    <citation type="submission" date="2011-12" db="EMBL/GenBank/DDBJ databases">
        <title>Complete sequence of Methanoregula formicicum SMSP.</title>
        <authorList>
            <person name="Lucas S."/>
            <person name="Han J."/>
            <person name="Lapidus A."/>
            <person name="Cheng J.-F."/>
            <person name="Goodwin L."/>
            <person name="Pitluck S."/>
            <person name="Peters L."/>
            <person name="Ovchinnikova G."/>
            <person name="Teshima H."/>
            <person name="Detter J.C."/>
            <person name="Han C."/>
            <person name="Tapia R."/>
            <person name="Land M."/>
            <person name="Hauser L."/>
            <person name="Kyrpides N."/>
            <person name="Ivanova N."/>
            <person name="Pagani I."/>
            <person name="Imachi H."/>
            <person name="Tamaki H."/>
            <person name="Sekiguchi Y."/>
            <person name="Kamagata Y."/>
            <person name="Cadillo-Quiroz H."/>
            <person name="Zinder S."/>
            <person name="Liu W.-T."/>
            <person name="Woyke T."/>
        </authorList>
    </citation>
    <scope>NUCLEOTIDE SEQUENCE [LARGE SCALE GENOMIC DNA]</scope>
    <source>
        <strain evidence="11">DSM 22288 / NBRC 105244 / SMSP</strain>
    </source>
</reference>
<feature type="transmembrane region" description="Helical" evidence="8">
    <location>
        <begin position="132"/>
        <end position="156"/>
    </location>
</feature>
<evidence type="ECO:0000256" key="8">
    <source>
        <dbReference type="RuleBase" id="RU363032"/>
    </source>
</evidence>
<keyword evidence="7 8" id="KW-0472">Membrane</keyword>
<keyword evidence="4 8" id="KW-0812">Transmembrane</keyword>
<dbReference type="KEGG" id="mfo:Metfor_0690"/>
<feature type="transmembrane region" description="Helical" evidence="8">
    <location>
        <begin position="243"/>
        <end position="265"/>
    </location>
</feature>
<keyword evidence="5 8" id="KW-1133">Transmembrane helix</keyword>
<comment type="similarity">
    <text evidence="8">Belongs to the binding-protein-dependent transport system permease family.</text>
</comment>
<dbReference type="GO" id="GO:0015098">
    <property type="term" value="F:molybdate ion transmembrane transporter activity"/>
    <property type="evidence" value="ECO:0007669"/>
    <property type="project" value="InterPro"/>
</dbReference>
<dbReference type="InterPro" id="IPR035906">
    <property type="entry name" value="MetI-like_sf"/>
</dbReference>
<evidence type="ECO:0000259" key="9">
    <source>
        <dbReference type="PROSITE" id="PS50928"/>
    </source>
</evidence>
<proteinExistence type="inferred from homology"/>
<dbReference type="OrthoDB" id="11163at2157"/>
<dbReference type="RefSeq" id="WP_015284714.1">
    <property type="nucleotide sequence ID" value="NC_019943.1"/>
</dbReference>
<dbReference type="NCBIfam" id="TIGR02141">
    <property type="entry name" value="modB_ABC"/>
    <property type="match status" value="1"/>
</dbReference>
<evidence type="ECO:0000313" key="11">
    <source>
        <dbReference type="Proteomes" id="UP000010824"/>
    </source>
</evidence>
<dbReference type="eggNOG" id="arCOG00164">
    <property type="taxonomic scope" value="Archaea"/>
</dbReference>
<dbReference type="HOGENOM" id="CLU_016047_14_3_2"/>
<dbReference type="GeneID" id="14310003"/>
<dbReference type="Pfam" id="PF00528">
    <property type="entry name" value="BPD_transp_1"/>
    <property type="match status" value="1"/>
</dbReference>
<dbReference type="Proteomes" id="UP000010824">
    <property type="component" value="Chromosome"/>
</dbReference>
<keyword evidence="2 8" id="KW-0813">Transport</keyword>
<dbReference type="Gene3D" id="1.10.3720.10">
    <property type="entry name" value="MetI-like"/>
    <property type="match status" value="1"/>
</dbReference>
<accession>L0HCL4</accession>
<feature type="transmembrane region" description="Helical" evidence="8">
    <location>
        <begin position="60"/>
        <end position="83"/>
    </location>
</feature>
<dbReference type="InterPro" id="IPR011867">
    <property type="entry name" value="ModB_ABC"/>
</dbReference>
<feature type="transmembrane region" description="Helical" evidence="8">
    <location>
        <begin position="212"/>
        <end position="236"/>
    </location>
</feature>
<dbReference type="GO" id="GO:0005886">
    <property type="term" value="C:plasma membrane"/>
    <property type="evidence" value="ECO:0007669"/>
    <property type="project" value="UniProtKB-SubCell"/>
</dbReference>
<dbReference type="InterPro" id="IPR005667">
    <property type="entry name" value="Sulph_transpt2"/>
</dbReference>
<dbReference type="InterPro" id="IPR006469">
    <property type="entry name" value="NifC_ABC_porter"/>
</dbReference>
<dbReference type="NCBIfam" id="TIGR01581">
    <property type="entry name" value="Mo_ABC_porter"/>
    <property type="match status" value="1"/>
</dbReference>
<dbReference type="AlphaFoldDB" id="L0HCL4"/>
<keyword evidence="3" id="KW-0500">Molybdenum</keyword>
<evidence type="ECO:0000256" key="5">
    <source>
        <dbReference type="ARBA" id="ARBA00022989"/>
    </source>
</evidence>
<keyword evidence="11" id="KW-1185">Reference proteome</keyword>
<protein>
    <submittedName>
        <fullName evidence="10">Molybdate ABC transporter, permease protein</fullName>
    </submittedName>
</protein>
<dbReference type="EMBL" id="CP003167">
    <property type="protein sequence ID" value="AGB01750.1"/>
    <property type="molecule type" value="Genomic_DNA"/>
</dbReference>
<dbReference type="PANTHER" id="PTHR30406:SF8">
    <property type="entry name" value="SULFATE TRANSPORT SYSTEM PERMEASE PROTEIN CYST"/>
    <property type="match status" value="1"/>
</dbReference>
<dbReference type="SUPFAM" id="SSF161098">
    <property type="entry name" value="MetI-like"/>
    <property type="match status" value="1"/>
</dbReference>
<evidence type="ECO:0000256" key="2">
    <source>
        <dbReference type="ARBA" id="ARBA00022448"/>
    </source>
</evidence>